<keyword evidence="6" id="KW-0007">Acetylation</keyword>
<dbReference type="GO" id="GO:0006537">
    <property type="term" value="P:glutamate biosynthetic process"/>
    <property type="evidence" value="ECO:0007669"/>
    <property type="project" value="TreeGrafter"/>
</dbReference>
<reference evidence="7" key="2">
    <citation type="submission" date="2024-06" db="EMBL/GenBank/DDBJ databases">
        <authorList>
            <person name="Petrova K.O."/>
            <person name="Toshchakov S.V."/>
            <person name="Boltjanskaja Y.V."/>
            <person name="Kevbrin V."/>
        </authorList>
    </citation>
    <scope>NUCLEOTIDE SEQUENCE</scope>
    <source>
        <strain evidence="7">Z-910T</strain>
    </source>
</reference>
<reference evidence="7" key="1">
    <citation type="journal article" date="2013" name="Extremophiles">
        <title>Proteinivorax tanatarense gen. nov., sp. nov., an anaerobic, haloalkaliphilic, proteolytic bacterium isolated from a decaying algal bloom, and proposal of Proteinivoraceae fam. nov.</title>
        <authorList>
            <person name="Kevbrin V."/>
            <person name="Boltyanskaya Y."/>
            <person name="Zhilina T."/>
            <person name="Kolganova T."/>
            <person name="Lavrentjeva E."/>
            <person name="Kuznetsov B."/>
        </authorList>
    </citation>
    <scope>NUCLEOTIDE SEQUENCE</scope>
    <source>
        <strain evidence="7">Z-910T</strain>
    </source>
</reference>
<dbReference type="InterPro" id="IPR015868">
    <property type="entry name" value="Glutaminase"/>
</dbReference>
<feature type="binding site" evidence="6">
    <location>
        <position position="114"/>
    </location>
    <ligand>
        <name>substrate</name>
    </ligand>
</feature>
<dbReference type="EMBL" id="CP158367">
    <property type="protein sequence ID" value="XBX74011.1"/>
    <property type="molecule type" value="Genomic_DNA"/>
</dbReference>
<dbReference type="EC" id="3.5.1.2" evidence="3 6"/>
<evidence type="ECO:0000256" key="6">
    <source>
        <dbReference type="HAMAP-Rule" id="MF_00313"/>
    </source>
</evidence>
<dbReference type="Gene3D" id="3.40.710.10">
    <property type="entry name" value="DD-peptidase/beta-lactamase superfamily"/>
    <property type="match status" value="1"/>
</dbReference>
<evidence type="ECO:0000256" key="5">
    <source>
        <dbReference type="ARBA" id="ARBA00049534"/>
    </source>
</evidence>
<gene>
    <name evidence="6 7" type="primary">glsA</name>
    <name evidence="7" type="ORF">PRVXT_002030</name>
</gene>
<dbReference type="GO" id="GO:0006543">
    <property type="term" value="P:L-glutamine catabolic process"/>
    <property type="evidence" value="ECO:0007669"/>
    <property type="project" value="TreeGrafter"/>
</dbReference>
<dbReference type="HAMAP" id="MF_00313">
    <property type="entry name" value="Glutaminase"/>
    <property type="match status" value="1"/>
</dbReference>
<evidence type="ECO:0000256" key="3">
    <source>
        <dbReference type="ARBA" id="ARBA00012918"/>
    </source>
</evidence>
<evidence type="ECO:0000256" key="1">
    <source>
        <dbReference type="ARBA" id="ARBA00011076"/>
    </source>
</evidence>
<feature type="binding site" evidence="6">
    <location>
        <position position="189"/>
    </location>
    <ligand>
        <name>substrate</name>
    </ligand>
</feature>
<dbReference type="NCBIfam" id="TIGR03814">
    <property type="entry name" value="Gln_ase"/>
    <property type="match status" value="1"/>
</dbReference>
<dbReference type="GO" id="GO:0004359">
    <property type="term" value="F:glutaminase activity"/>
    <property type="evidence" value="ECO:0007669"/>
    <property type="project" value="UniProtKB-UniRule"/>
</dbReference>
<dbReference type="FunFam" id="3.40.710.10:FF:000005">
    <property type="entry name" value="Glutaminase"/>
    <property type="match status" value="1"/>
</dbReference>
<dbReference type="PANTHER" id="PTHR12544">
    <property type="entry name" value="GLUTAMINASE"/>
    <property type="match status" value="1"/>
</dbReference>
<evidence type="ECO:0000313" key="7">
    <source>
        <dbReference type="EMBL" id="XBX74011.1"/>
    </source>
</evidence>
<feature type="binding site" evidence="6">
    <location>
        <position position="259"/>
    </location>
    <ligand>
        <name>substrate</name>
    </ligand>
</feature>
<dbReference type="InterPro" id="IPR012338">
    <property type="entry name" value="Beta-lactam/transpept-like"/>
</dbReference>
<feature type="binding site" evidence="6">
    <location>
        <position position="241"/>
    </location>
    <ligand>
        <name>substrate</name>
    </ligand>
</feature>
<dbReference type="PANTHER" id="PTHR12544:SF29">
    <property type="entry name" value="GLUTAMINASE"/>
    <property type="match status" value="1"/>
</dbReference>
<protein>
    <recommendedName>
        <fullName evidence="3 6">Glutaminase</fullName>
        <ecNumber evidence="3 6">3.5.1.2</ecNumber>
    </recommendedName>
</protein>
<comment type="subunit">
    <text evidence="2 6">Homotetramer.</text>
</comment>
<feature type="binding site" evidence="6">
    <location>
        <position position="158"/>
    </location>
    <ligand>
        <name>substrate</name>
    </ligand>
</feature>
<dbReference type="AlphaFoldDB" id="A0AAU7VJ91"/>
<organism evidence="7">
    <name type="scientific">Proteinivorax tanatarense</name>
    <dbReference type="NCBI Taxonomy" id="1260629"/>
    <lineage>
        <taxon>Bacteria</taxon>
        <taxon>Bacillati</taxon>
        <taxon>Bacillota</taxon>
        <taxon>Clostridia</taxon>
        <taxon>Eubacteriales</taxon>
        <taxon>Proteinivoracaceae</taxon>
        <taxon>Proteinivorax</taxon>
    </lineage>
</organism>
<evidence type="ECO:0000256" key="2">
    <source>
        <dbReference type="ARBA" id="ARBA00011881"/>
    </source>
</evidence>
<accession>A0AAU7VJ91</accession>
<evidence type="ECO:0000256" key="4">
    <source>
        <dbReference type="ARBA" id="ARBA00022801"/>
    </source>
</evidence>
<comment type="catalytic activity">
    <reaction evidence="5 6">
        <text>L-glutamine + H2O = L-glutamate + NH4(+)</text>
        <dbReference type="Rhea" id="RHEA:15889"/>
        <dbReference type="ChEBI" id="CHEBI:15377"/>
        <dbReference type="ChEBI" id="CHEBI:28938"/>
        <dbReference type="ChEBI" id="CHEBI:29985"/>
        <dbReference type="ChEBI" id="CHEBI:58359"/>
        <dbReference type="EC" id="3.5.1.2"/>
    </reaction>
</comment>
<feature type="binding site" evidence="6">
    <location>
        <position position="165"/>
    </location>
    <ligand>
        <name>substrate</name>
    </ligand>
</feature>
<feature type="binding site" evidence="6">
    <location>
        <position position="62"/>
    </location>
    <ligand>
        <name>substrate</name>
    </ligand>
</feature>
<keyword evidence="4 6" id="KW-0378">Hydrolase</keyword>
<dbReference type="SUPFAM" id="SSF56601">
    <property type="entry name" value="beta-lactamase/transpeptidase-like"/>
    <property type="match status" value="1"/>
</dbReference>
<comment type="similarity">
    <text evidence="1 6">Belongs to the glutaminase family.</text>
</comment>
<proteinExistence type="inferred from homology"/>
<dbReference type="Pfam" id="PF04960">
    <property type="entry name" value="Glutaminase"/>
    <property type="match status" value="1"/>
</dbReference>
<name>A0AAU7VJ91_9FIRM</name>
<sequence>MEKLLKEILENNKKYCDNGEVAHYIPALASQDKRSLGISLVDLKSNKIFNQGDTDKFFTLQSISKIFTLILALQDKGAEYVFSKVGMEPTGDPFNSIIKLETINPSKPLNPMINAGAIAISSMIKGESNQHKIERVIDFFEPILGRRLSVNQKVFESERNTGHRNRATAYFLKDVGILSGEVEEILDFYFMHCSLDVTCKDIAYLGGFLANQGKTINTEEQLVSQSITQIAKSFMVTCGMYNSSGEFAIKVGIPAKSGVGGGVMAVSPNHYGIGIWGPALDEKGNSIAGVKMLEDLSTKLDLSIF</sequence>
<dbReference type="RefSeq" id="WP_350342772.1">
    <property type="nucleotide sequence ID" value="NZ_CP158367.1"/>
</dbReference>